<feature type="domain" description="Chorismate mutase" evidence="3">
    <location>
        <begin position="10"/>
        <end position="100"/>
    </location>
</feature>
<dbReference type="SMART" id="SM00830">
    <property type="entry name" value="CM_2"/>
    <property type="match status" value="1"/>
</dbReference>
<dbReference type="AlphaFoldDB" id="A0A242NUT5"/>
<dbReference type="PROSITE" id="PS51168">
    <property type="entry name" value="CHORISMATE_MUT_2"/>
    <property type="match status" value="1"/>
</dbReference>
<dbReference type="EMBL" id="NASK01000091">
    <property type="protein sequence ID" value="OTQ49923.1"/>
    <property type="molecule type" value="Genomic_DNA"/>
</dbReference>
<dbReference type="OrthoDB" id="514491at2"/>
<sequence length="105" mass="12500">MIQYNPNILANECHDMNDIRAEIDNIDHLVIQLLATRFDYVKTASQFKKNATDVQAKERFNSMLEQRKLWADELGLNGDVIKELYANLVRYFIDEELKYFQNREK</sequence>
<gene>
    <name evidence="4" type="ORF">B6D06_05390</name>
</gene>
<dbReference type="SUPFAM" id="SSF48600">
    <property type="entry name" value="Chorismate mutase II"/>
    <property type="match status" value="1"/>
</dbReference>
<dbReference type="GO" id="GO:0016829">
    <property type="term" value="F:lyase activity"/>
    <property type="evidence" value="ECO:0007669"/>
    <property type="project" value="UniProtKB-KW"/>
</dbReference>
<reference evidence="4 5" key="1">
    <citation type="submission" date="2017-03" db="EMBL/GenBank/DDBJ databases">
        <title>Comparative genomics of honeybee gut symbionts reveal geographically distinct and subgroup specific antibiotic resistance.</title>
        <authorList>
            <person name="Ludvigsen J."/>
            <person name="Porcellato D."/>
            <person name="Labee-Lund T.M."/>
            <person name="Amdam G.V."/>
            <person name="Rudi K."/>
        </authorList>
    </citation>
    <scope>NUCLEOTIDE SEQUENCE [LARGE SCALE GENOMIC DNA]</scope>
    <source>
        <strain evidence="4 5">A-4-12</strain>
    </source>
</reference>
<dbReference type="GO" id="GO:0046417">
    <property type="term" value="P:chorismate metabolic process"/>
    <property type="evidence" value="ECO:0007669"/>
    <property type="project" value="InterPro"/>
</dbReference>
<evidence type="ECO:0000313" key="5">
    <source>
        <dbReference type="Proteomes" id="UP000194968"/>
    </source>
</evidence>
<proteinExistence type="predicted"/>
<dbReference type="PANTHER" id="PTHR38041">
    <property type="entry name" value="CHORISMATE MUTASE"/>
    <property type="match status" value="1"/>
</dbReference>
<protein>
    <recommendedName>
        <fullName evidence="1">chorismate mutase</fullName>
        <ecNumber evidence="1">5.4.99.5</ecNumber>
    </recommendedName>
</protein>
<keyword evidence="4" id="KW-0670">Pyruvate</keyword>
<keyword evidence="2" id="KW-0413">Isomerase</keyword>
<dbReference type="InterPro" id="IPR051331">
    <property type="entry name" value="Chorismate_mutase-related"/>
</dbReference>
<dbReference type="GO" id="GO:0009697">
    <property type="term" value="P:salicylic acid biosynthetic process"/>
    <property type="evidence" value="ECO:0007669"/>
    <property type="project" value="TreeGrafter"/>
</dbReference>
<dbReference type="Pfam" id="PF01817">
    <property type="entry name" value="CM_2"/>
    <property type="match status" value="1"/>
</dbReference>
<dbReference type="Proteomes" id="UP000194968">
    <property type="component" value="Unassembled WGS sequence"/>
</dbReference>
<evidence type="ECO:0000313" key="4">
    <source>
        <dbReference type="EMBL" id="OTQ49923.1"/>
    </source>
</evidence>
<keyword evidence="4" id="KW-0456">Lyase</keyword>
<evidence type="ECO:0000256" key="1">
    <source>
        <dbReference type="ARBA" id="ARBA00012404"/>
    </source>
</evidence>
<dbReference type="RefSeq" id="WP_086320432.1">
    <property type="nucleotide sequence ID" value="NZ_NASK01000091.1"/>
</dbReference>
<dbReference type="EC" id="5.4.99.5" evidence="1"/>
<evidence type="ECO:0000256" key="2">
    <source>
        <dbReference type="ARBA" id="ARBA00023235"/>
    </source>
</evidence>
<accession>A0A242NUT5</accession>
<dbReference type="PANTHER" id="PTHR38041:SF1">
    <property type="entry name" value="CHORISMATE MUTASE"/>
    <property type="match status" value="1"/>
</dbReference>
<organism evidence="4 5">
    <name type="scientific">Gilliamella apis</name>
    <dbReference type="NCBI Taxonomy" id="1970738"/>
    <lineage>
        <taxon>Bacteria</taxon>
        <taxon>Pseudomonadati</taxon>
        <taxon>Pseudomonadota</taxon>
        <taxon>Gammaproteobacteria</taxon>
        <taxon>Orbales</taxon>
        <taxon>Orbaceae</taxon>
        <taxon>Gilliamella</taxon>
    </lineage>
</organism>
<dbReference type="InterPro" id="IPR036263">
    <property type="entry name" value="Chorismate_II_sf"/>
</dbReference>
<name>A0A242NUT5_9GAMM</name>
<dbReference type="GO" id="GO:0004106">
    <property type="term" value="F:chorismate mutase activity"/>
    <property type="evidence" value="ECO:0007669"/>
    <property type="project" value="UniProtKB-EC"/>
</dbReference>
<evidence type="ECO:0000259" key="3">
    <source>
        <dbReference type="PROSITE" id="PS51168"/>
    </source>
</evidence>
<dbReference type="InterPro" id="IPR036979">
    <property type="entry name" value="CM_dom_sf"/>
</dbReference>
<comment type="caution">
    <text evidence="4">The sequence shown here is derived from an EMBL/GenBank/DDBJ whole genome shotgun (WGS) entry which is preliminary data.</text>
</comment>
<dbReference type="Gene3D" id="1.20.59.10">
    <property type="entry name" value="Chorismate mutase"/>
    <property type="match status" value="1"/>
</dbReference>
<dbReference type="InterPro" id="IPR002701">
    <property type="entry name" value="CM_II_prokaryot"/>
</dbReference>